<organism evidence="1 2">
    <name type="scientific">Caerostris extrusa</name>
    <name type="common">Bark spider</name>
    <name type="synonym">Caerostris bankana</name>
    <dbReference type="NCBI Taxonomy" id="172846"/>
    <lineage>
        <taxon>Eukaryota</taxon>
        <taxon>Metazoa</taxon>
        <taxon>Ecdysozoa</taxon>
        <taxon>Arthropoda</taxon>
        <taxon>Chelicerata</taxon>
        <taxon>Arachnida</taxon>
        <taxon>Araneae</taxon>
        <taxon>Araneomorphae</taxon>
        <taxon>Entelegynae</taxon>
        <taxon>Araneoidea</taxon>
        <taxon>Araneidae</taxon>
        <taxon>Caerostris</taxon>
    </lineage>
</organism>
<keyword evidence="2" id="KW-1185">Reference proteome</keyword>
<evidence type="ECO:0000313" key="2">
    <source>
        <dbReference type="Proteomes" id="UP001054945"/>
    </source>
</evidence>
<comment type="caution">
    <text evidence="1">The sequence shown here is derived from an EMBL/GenBank/DDBJ whole genome shotgun (WGS) entry which is preliminary data.</text>
</comment>
<dbReference type="AlphaFoldDB" id="A0AAV4QYH8"/>
<accession>A0AAV4QYH8</accession>
<dbReference type="Proteomes" id="UP001054945">
    <property type="component" value="Unassembled WGS sequence"/>
</dbReference>
<proteinExistence type="predicted"/>
<gene>
    <name evidence="1" type="ORF">CEXT_126231</name>
</gene>
<sequence length="134" mass="15110">MTGIILDIPINRTKLFSSLSASTGFNVKRKRGSGGGYGIKPSKVLLDPKGLRFLIKFITKRRLGKCFQNINLLTMDTRQPSTLSSHYASQKAIWRQGFSKTILPGNPTVNYRNQIRNAMSKVFQQHPDYFTTGE</sequence>
<reference evidence="1 2" key="1">
    <citation type="submission" date="2021-06" db="EMBL/GenBank/DDBJ databases">
        <title>Caerostris extrusa draft genome.</title>
        <authorList>
            <person name="Kono N."/>
            <person name="Arakawa K."/>
        </authorList>
    </citation>
    <scope>NUCLEOTIDE SEQUENCE [LARGE SCALE GENOMIC DNA]</scope>
</reference>
<name>A0AAV4QYH8_CAEEX</name>
<dbReference type="EMBL" id="BPLR01007054">
    <property type="protein sequence ID" value="GIY14287.1"/>
    <property type="molecule type" value="Genomic_DNA"/>
</dbReference>
<protein>
    <recommendedName>
        <fullName evidence="3">LAGLIDADG homing endonuclease</fullName>
    </recommendedName>
</protein>
<evidence type="ECO:0008006" key="3">
    <source>
        <dbReference type="Google" id="ProtNLM"/>
    </source>
</evidence>
<evidence type="ECO:0000313" key="1">
    <source>
        <dbReference type="EMBL" id="GIY14287.1"/>
    </source>
</evidence>